<sequence>MKGYELDALKRLNIPLLRWGKGGKNDYRVKVKNDIGRFIFITNISRPKYQAMLSKTYKVKLDRIKKHVVPNYKPSGSYEYIGGKLTESHTWYDISQTEFEIKAYQILSEPKKAFKVNIQLGYVLIDRTSDIEQNNKFYPLLEAIVKQEVEEAKAKARKNMPIKAFKRSRLARANGDKLGELIKNDDETSEEFNERKKLLKQAYSIYHKMKANIAGGPSIIFNRFAKACETTIRGGQDMPCGALNLQIEGRCSNSGSGVGAVFMNTDNWNNAYIWHTDEEPVEGGLTKVKSYRGKSGFIEAVLNDKLFGFAEVDIETPEHLKEYFSEMCPIFKNIEIDPNNREIIGDHMYDYNQEKFAKAKDGYYEMKEEDKIKGTETYQVMKAILDEIIDAYELPKKNNNVFALSEIDMLKKASGSKKLIGDMMKLVGNSAFGHSGMDVSKHREVKFSHNEVQVRQLIEKPQFVDLEEYGDSSEVLMKKRTTKLTNPIHVSIAIYQLAKLRMLQFYYDCIDYYFDRSDFQNQEMDTDSAYIAFSDPEAFKNLFKTPELKAHFEEHKMSGFLVPIRRKTIYMTKRLLNYICYLSDETGKLKVSAKGVQQGGGKNMDILTPGAFENVVKNKVSFKATNTGFRIDKVHKRIVSY</sequence>
<evidence type="ECO:0000313" key="2">
    <source>
        <dbReference type="Proteomes" id="UP000794436"/>
    </source>
</evidence>
<dbReference type="EMBL" id="SPLM01000002">
    <property type="protein sequence ID" value="TMW68852.1"/>
    <property type="molecule type" value="Genomic_DNA"/>
</dbReference>
<evidence type="ECO:0008006" key="3">
    <source>
        <dbReference type="Google" id="ProtNLM"/>
    </source>
</evidence>
<name>A0A8K1FRC4_PYTOL</name>
<comment type="caution">
    <text evidence="1">The sequence shown here is derived from an EMBL/GenBank/DDBJ whole genome shotgun (WGS) entry which is preliminary data.</text>
</comment>
<dbReference type="PANTHER" id="PTHR33206:SF1">
    <property type="entry name" value="DNA-DIRECTED DNA POLYMERASE"/>
    <property type="match status" value="1"/>
</dbReference>
<protein>
    <recommendedName>
        <fullName evidence="3">DNA-directed DNA polymerase</fullName>
    </recommendedName>
</protein>
<dbReference type="Proteomes" id="UP000794436">
    <property type="component" value="Unassembled WGS sequence"/>
</dbReference>
<organism evidence="1 2">
    <name type="scientific">Pythium oligandrum</name>
    <name type="common">Mycoparasitic fungus</name>
    <dbReference type="NCBI Taxonomy" id="41045"/>
    <lineage>
        <taxon>Eukaryota</taxon>
        <taxon>Sar</taxon>
        <taxon>Stramenopiles</taxon>
        <taxon>Oomycota</taxon>
        <taxon>Peronosporomycetes</taxon>
        <taxon>Pythiales</taxon>
        <taxon>Pythiaceae</taxon>
        <taxon>Pythium</taxon>
    </lineage>
</organism>
<keyword evidence="2" id="KW-1185">Reference proteome</keyword>
<dbReference type="InterPro" id="IPR043502">
    <property type="entry name" value="DNA/RNA_pol_sf"/>
</dbReference>
<dbReference type="AlphaFoldDB" id="A0A8K1FRC4"/>
<accession>A0A8K1FRC4</accession>
<gene>
    <name evidence="1" type="ORF">Poli38472_006320</name>
</gene>
<proteinExistence type="predicted"/>
<evidence type="ECO:0000313" key="1">
    <source>
        <dbReference type="EMBL" id="TMW68852.1"/>
    </source>
</evidence>
<dbReference type="SUPFAM" id="SSF56672">
    <property type="entry name" value="DNA/RNA polymerases"/>
    <property type="match status" value="1"/>
</dbReference>
<reference evidence="1" key="1">
    <citation type="submission" date="2019-03" db="EMBL/GenBank/DDBJ databases">
        <title>Long read genome sequence of the mycoparasitic Pythium oligandrum ATCC 38472 isolated from sugarbeet rhizosphere.</title>
        <authorList>
            <person name="Gaulin E."/>
        </authorList>
    </citation>
    <scope>NUCLEOTIDE SEQUENCE</scope>
    <source>
        <strain evidence="1">ATCC 38472_TT</strain>
    </source>
</reference>
<dbReference type="PANTHER" id="PTHR33206">
    <property type="entry name" value="PROTEIN CBG10425"/>
    <property type="match status" value="1"/>
</dbReference>
<dbReference type="OrthoDB" id="6153129at2759"/>